<reference evidence="1 2" key="1">
    <citation type="submission" date="2020-06" db="EMBL/GenBank/DDBJ databases">
        <title>NJ-3-1, isolated from saline soil.</title>
        <authorList>
            <person name="Cui H.L."/>
            <person name="Shi X."/>
        </authorList>
    </citation>
    <scope>NUCLEOTIDE SEQUENCE [LARGE SCALE GENOMIC DNA]</scope>
    <source>
        <strain evidence="1 2">NJ-3-1</strain>
    </source>
</reference>
<dbReference type="Proteomes" id="UP000509626">
    <property type="component" value="Chromosome"/>
</dbReference>
<evidence type="ECO:0000313" key="2">
    <source>
        <dbReference type="Proteomes" id="UP000509626"/>
    </source>
</evidence>
<keyword evidence="2" id="KW-1185">Reference proteome</keyword>
<gene>
    <name evidence="1" type="ORF">HUG12_16250</name>
</gene>
<dbReference type="InterPro" id="IPR036390">
    <property type="entry name" value="WH_DNA-bd_sf"/>
</dbReference>
<dbReference type="EMBL" id="CP058579">
    <property type="protein sequence ID" value="QLG63199.1"/>
    <property type="molecule type" value="Genomic_DNA"/>
</dbReference>
<sequence>MTRVDDEILEWLEENVAGTPSAVADGIDKHPDYVGDHLRKLVDLGLLDKPSRGYYRINDQGEEYLRGELDASELE</sequence>
<dbReference type="InterPro" id="IPR036388">
    <property type="entry name" value="WH-like_DNA-bd_sf"/>
</dbReference>
<evidence type="ECO:0000313" key="1">
    <source>
        <dbReference type="EMBL" id="QLG63199.1"/>
    </source>
</evidence>
<dbReference type="SUPFAM" id="SSF46785">
    <property type="entry name" value="Winged helix' DNA-binding domain"/>
    <property type="match status" value="1"/>
</dbReference>
<dbReference type="KEGG" id="halu:HUG12_16250"/>
<proteinExistence type="predicted"/>
<dbReference type="AlphaFoldDB" id="A0A7D5QCN0"/>
<dbReference type="Gene3D" id="1.10.10.10">
    <property type="entry name" value="Winged helix-like DNA-binding domain superfamily/Winged helix DNA-binding domain"/>
    <property type="match status" value="1"/>
</dbReference>
<dbReference type="RefSeq" id="WP_179269784.1">
    <property type="nucleotide sequence ID" value="NZ_CP058579.1"/>
</dbReference>
<evidence type="ECO:0008006" key="3">
    <source>
        <dbReference type="Google" id="ProtNLM"/>
    </source>
</evidence>
<organism evidence="1 2">
    <name type="scientific">Halorarum salinum</name>
    <dbReference type="NCBI Taxonomy" id="2743089"/>
    <lineage>
        <taxon>Archaea</taxon>
        <taxon>Methanobacteriati</taxon>
        <taxon>Methanobacteriota</taxon>
        <taxon>Stenosarchaea group</taxon>
        <taxon>Halobacteria</taxon>
        <taxon>Halobacteriales</taxon>
        <taxon>Haloferacaceae</taxon>
        <taxon>Halorarum</taxon>
    </lineage>
</organism>
<dbReference type="GeneID" id="56039043"/>
<name>A0A7D5QCN0_9EURY</name>
<accession>A0A7D5QCN0</accession>
<protein>
    <recommendedName>
        <fullName evidence="3">ArsR family transcriptional regulator</fullName>
    </recommendedName>
</protein>